<evidence type="ECO:0000256" key="8">
    <source>
        <dbReference type="ARBA" id="ARBA00022833"/>
    </source>
</evidence>
<keyword evidence="8" id="KW-0862">Zinc</keyword>
<comment type="cofactor">
    <cofactor evidence="1">
        <name>Zn(2+)</name>
        <dbReference type="ChEBI" id="CHEBI:29105"/>
    </cofactor>
</comment>
<keyword evidence="9 12" id="KW-1133">Transmembrane helix</keyword>
<reference evidence="15" key="1">
    <citation type="journal article" date="2019" name="Int. J. Syst. Evol. Microbiol.">
        <title>The Global Catalogue of Microorganisms (GCM) 10K type strain sequencing project: providing services to taxonomists for standard genome sequencing and annotation.</title>
        <authorList>
            <consortium name="The Broad Institute Genomics Platform"/>
            <consortium name="The Broad Institute Genome Sequencing Center for Infectious Disease"/>
            <person name="Wu L."/>
            <person name="Ma J."/>
        </authorList>
    </citation>
    <scope>NUCLEOTIDE SEQUENCE [LARGE SCALE GENOMIC DNA]</scope>
    <source>
        <strain evidence="15">CCUG 57263</strain>
    </source>
</reference>
<name>A0ABW3DGL5_9BACL</name>
<proteinExistence type="inferred from homology"/>
<dbReference type="InterPro" id="IPR008915">
    <property type="entry name" value="Peptidase_M50"/>
</dbReference>
<evidence type="ECO:0000256" key="11">
    <source>
        <dbReference type="ARBA" id="ARBA00023136"/>
    </source>
</evidence>
<evidence type="ECO:0000256" key="10">
    <source>
        <dbReference type="ARBA" id="ARBA00023049"/>
    </source>
</evidence>
<keyword evidence="15" id="KW-1185">Reference proteome</keyword>
<evidence type="ECO:0000256" key="9">
    <source>
        <dbReference type="ARBA" id="ARBA00022989"/>
    </source>
</evidence>
<keyword evidence="4" id="KW-0645">Protease</keyword>
<keyword evidence="5 12" id="KW-0812">Transmembrane</keyword>
<evidence type="ECO:0000256" key="4">
    <source>
        <dbReference type="ARBA" id="ARBA00022670"/>
    </source>
</evidence>
<feature type="transmembrane region" description="Helical" evidence="12">
    <location>
        <begin position="180"/>
        <end position="200"/>
    </location>
</feature>
<evidence type="ECO:0000256" key="2">
    <source>
        <dbReference type="ARBA" id="ARBA00004141"/>
    </source>
</evidence>
<keyword evidence="11 12" id="KW-0472">Membrane</keyword>
<dbReference type="PANTHER" id="PTHR39188:SF3">
    <property type="entry name" value="STAGE IV SPORULATION PROTEIN FB"/>
    <property type="match status" value="1"/>
</dbReference>
<keyword evidence="6" id="KW-0479">Metal-binding</keyword>
<keyword evidence="7 14" id="KW-0378">Hydrolase</keyword>
<comment type="similarity">
    <text evidence="3">Belongs to the peptidase M50B family.</text>
</comment>
<protein>
    <submittedName>
        <fullName evidence="14">M50 family metallopeptidase</fullName>
        <ecNumber evidence="14">3.4.24.-</ecNumber>
    </submittedName>
</protein>
<feature type="transmembrane region" description="Helical" evidence="12">
    <location>
        <begin position="82"/>
        <end position="106"/>
    </location>
</feature>
<dbReference type="PANTHER" id="PTHR39188">
    <property type="entry name" value="MEMBRANE-ASSOCIATED ZINC METALLOPROTEASE M50B"/>
    <property type="match status" value="1"/>
</dbReference>
<comment type="caution">
    <text evidence="14">The sequence shown here is derived from an EMBL/GenBank/DDBJ whole genome shotgun (WGS) entry which is preliminary data.</text>
</comment>
<evidence type="ECO:0000256" key="1">
    <source>
        <dbReference type="ARBA" id="ARBA00001947"/>
    </source>
</evidence>
<dbReference type="RefSeq" id="WP_225312617.1">
    <property type="nucleotide sequence ID" value="NZ_JBHTIU010000074.1"/>
</dbReference>
<dbReference type="Proteomes" id="UP001597120">
    <property type="component" value="Unassembled WGS sequence"/>
</dbReference>
<gene>
    <name evidence="14" type="ORF">ACFQ03_18925</name>
</gene>
<sequence length="291" mass="33243">MIKWLGTRYRFHPLFVLMMLLSLFTGYFVELITLFGIVLIHELGHVFTAKSFGWNVTEVQLLPFGGVAVVEESGNVPAREDLIVALAGPLQNLWMAAFALLVLATGWADPEWWIYFIQANLWIGAFNLLPILPLDGGKILQAVLSYFLPYHRTLLLTTWISLIMSFGLVAASVFPWNGGGVHLNLLVIGLFLLYSNWYGYRHLPFQFVRFLMSRHDRFATSWIRGTIAQPIIVSGGHRVTEIMRLLMREQYHLIYIMGDQGSIRHVVPEQRLIDVYFSGKKRNDAVSDLFV</sequence>
<feature type="transmembrane region" description="Helical" evidence="12">
    <location>
        <begin position="12"/>
        <end position="40"/>
    </location>
</feature>
<accession>A0ABW3DGL5</accession>
<feature type="domain" description="Peptidase M50" evidence="13">
    <location>
        <begin position="31"/>
        <end position="104"/>
    </location>
</feature>
<evidence type="ECO:0000256" key="3">
    <source>
        <dbReference type="ARBA" id="ARBA00007931"/>
    </source>
</evidence>
<evidence type="ECO:0000256" key="6">
    <source>
        <dbReference type="ARBA" id="ARBA00022723"/>
    </source>
</evidence>
<evidence type="ECO:0000256" key="12">
    <source>
        <dbReference type="SAM" id="Phobius"/>
    </source>
</evidence>
<dbReference type="GO" id="GO:0016787">
    <property type="term" value="F:hydrolase activity"/>
    <property type="evidence" value="ECO:0007669"/>
    <property type="project" value="UniProtKB-KW"/>
</dbReference>
<comment type="subcellular location">
    <subcellularLocation>
        <location evidence="2">Membrane</location>
        <topology evidence="2">Multi-pass membrane protein</topology>
    </subcellularLocation>
</comment>
<feature type="transmembrane region" description="Helical" evidence="12">
    <location>
        <begin position="153"/>
        <end position="174"/>
    </location>
</feature>
<evidence type="ECO:0000256" key="7">
    <source>
        <dbReference type="ARBA" id="ARBA00022801"/>
    </source>
</evidence>
<evidence type="ECO:0000313" key="14">
    <source>
        <dbReference type="EMBL" id="MFD0871220.1"/>
    </source>
</evidence>
<dbReference type="CDD" id="cd06161">
    <property type="entry name" value="S2P-M50_SpoIVFB"/>
    <property type="match status" value="1"/>
</dbReference>
<dbReference type="EMBL" id="JBHTIU010000074">
    <property type="protein sequence ID" value="MFD0871220.1"/>
    <property type="molecule type" value="Genomic_DNA"/>
</dbReference>
<organism evidence="14 15">
    <name type="scientific">Paenibacillus residui</name>
    <dbReference type="NCBI Taxonomy" id="629724"/>
    <lineage>
        <taxon>Bacteria</taxon>
        <taxon>Bacillati</taxon>
        <taxon>Bacillota</taxon>
        <taxon>Bacilli</taxon>
        <taxon>Bacillales</taxon>
        <taxon>Paenibacillaceae</taxon>
        <taxon>Paenibacillus</taxon>
    </lineage>
</organism>
<feature type="transmembrane region" description="Helical" evidence="12">
    <location>
        <begin position="112"/>
        <end position="132"/>
    </location>
</feature>
<evidence type="ECO:0000313" key="15">
    <source>
        <dbReference type="Proteomes" id="UP001597120"/>
    </source>
</evidence>
<dbReference type="Pfam" id="PF02163">
    <property type="entry name" value="Peptidase_M50"/>
    <property type="match status" value="2"/>
</dbReference>
<keyword evidence="10" id="KW-0482">Metalloprotease</keyword>
<evidence type="ECO:0000256" key="5">
    <source>
        <dbReference type="ARBA" id="ARBA00022692"/>
    </source>
</evidence>
<evidence type="ECO:0000259" key="13">
    <source>
        <dbReference type="Pfam" id="PF02163"/>
    </source>
</evidence>
<feature type="domain" description="Peptidase M50" evidence="13">
    <location>
        <begin position="105"/>
        <end position="145"/>
    </location>
</feature>
<dbReference type="EC" id="3.4.24.-" evidence="14"/>